<protein>
    <submittedName>
        <fullName evidence="3">Hydroxyphenylacetyl-CoA thioesterase PaaI</fullName>
    </submittedName>
</protein>
<dbReference type="InterPro" id="IPR029069">
    <property type="entry name" value="HotDog_dom_sf"/>
</dbReference>
<dbReference type="InterPro" id="IPR006683">
    <property type="entry name" value="Thioestr_dom"/>
</dbReference>
<dbReference type="AlphaFoldDB" id="A0A8J8FDG9"/>
<keyword evidence="4" id="KW-1185">Reference proteome</keyword>
<comment type="caution">
    <text evidence="3">The sequence shown here is derived from an EMBL/GenBank/DDBJ whole genome shotgun (WGS) entry which is preliminary data.</text>
</comment>
<accession>A0A8J8FDG9</accession>
<dbReference type="InterPro" id="IPR003736">
    <property type="entry name" value="PAAI_dom"/>
</dbReference>
<keyword evidence="1" id="KW-0378">Hydrolase</keyword>
<dbReference type="RefSeq" id="WP_171607980.1">
    <property type="nucleotide sequence ID" value="NZ_WHPF01000007.1"/>
</dbReference>
<evidence type="ECO:0000259" key="2">
    <source>
        <dbReference type="Pfam" id="PF03061"/>
    </source>
</evidence>
<feature type="domain" description="Thioesterase" evidence="2">
    <location>
        <begin position="50"/>
        <end position="124"/>
    </location>
</feature>
<evidence type="ECO:0000313" key="4">
    <source>
        <dbReference type="Proteomes" id="UP000598971"/>
    </source>
</evidence>
<organism evidence="3 4">
    <name type="scientific">Limnovirga soli</name>
    <dbReference type="NCBI Taxonomy" id="2656915"/>
    <lineage>
        <taxon>Bacteria</taxon>
        <taxon>Pseudomonadati</taxon>
        <taxon>Bacteroidota</taxon>
        <taxon>Chitinophagia</taxon>
        <taxon>Chitinophagales</taxon>
        <taxon>Chitinophagaceae</taxon>
        <taxon>Limnovirga</taxon>
    </lineage>
</organism>
<sequence length="146" mass="15994">MDNNTKAQEIVKTMMELDQFSNWMGVKIIDIKEGYSKIEMLVRNNMLNAFGIAHGGITFALADSAFAFACNSNGKITVALDVSISFPKAAKEGDILTAEAKRVSNTNKTGLYLIEVTNQHQQLVALFKGTCYKTEKDLVSALQQPG</sequence>
<dbReference type="NCBIfam" id="TIGR00369">
    <property type="entry name" value="unchar_dom_1"/>
    <property type="match status" value="1"/>
</dbReference>
<dbReference type="GO" id="GO:0016289">
    <property type="term" value="F:acyl-CoA hydrolase activity"/>
    <property type="evidence" value="ECO:0007669"/>
    <property type="project" value="TreeGrafter"/>
</dbReference>
<name>A0A8J8FDG9_9BACT</name>
<dbReference type="Proteomes" id="UP000598971">
    <property type="component" value="Unassembled WGS sequence"/>
</dbReference>
<gene>
    <name evidence="3" type="primary">paaI</name>
    <name evidence="3" type="ORF">GD597_11265</name>
</gene>
<dbReference type="EMBL" id="WHPF01000007">
    <property type="protein sequence ID" value="NNV56040.1"/>
    <property type="molecule type" value="Genomic_DNA"/>
</dbReference>
<evidence type="ECO:0000256" key="1">
    <source>
        <dbReference type="ARBA" id="ARBA00022801"/>
    </source>
</evidence>
<reference evidence="3" key="1">
    <citation type="submission" date="2019-10" db="EMBL/GenBank/DDBJ databases">
        <title>Draft genome sequence of Panacibacter sp. KCS-6.</title>
        <authorList>
            <person name="Yim K.J."/>
        </authorList>
    </citation>
    <scope>NUCLEOTIDE SEQUENCE</scope>
    <source>
        <strain evidence="3">KCS-6</strain>
    </source>
</reference>
<dbReference type="InterPro" id="IPR052723">
    <property type="entry name" value="Acyl-CoA_thioesterase_PaaI"/>
</dbReference>
<dbReference type="Gene3D" id="3.10.129.10">
    <property type="entry name" value="Hotdog Thioesterase"/>
    <property type="match status" value="1"/>
</dbReference>
<dbReference type="InterPro" id="IPR011973">
    <property type="entry name" value="PaaD"/>
</dbReference>
<evidence type="ECO:0000313" key="3">
    <source>
        <dbReference type="EMBL" id="NNV56040.1"/>
    </source>
</evidence>
<dbReference type="NCBIfam" id="TIGR02286">
    <property type="entry name" value="PaaD"/>
    <property type="match status" value="1"/>
</dbReference>
<dbReference type="SUPFAM" id="SSF54637">
    <property type="entry name" value="Thioesterase/thiol ester dehydrase-isomerase"/>
    <property type="match status" value="1"/>
</dbReference>
<dbReference type="CDD" id="cd03443">
    <property type="entry name" value="PaaI_thioesterase"/>
    <property type="match status" value="1"/>
</dbReference>
<dbReference type="PANTHER" id="PTHR42856:SF1">
    <property type="entry name" value="ACYL-COENZYME A THIOESTERASE PAAI"/>
    <property type="match status" value="1"/>
</dbReference>
<dbReference type="PANTHER" id="PTHR42856">
    <property type="entry name" value="ACYL-COENZYME A THIOESTERASE PAAI"/>
    <property type="match status" value="1"/>
</dbReference>
<dbReference type="Pfam" id="PF03061">
    <property type="entry name" value="4HBT"/>
    <property type="match status" value="1"/>
</dbReference>
<proteinExistence type="predicted"/>